<sequence length="105" mass="12276">MKKFFLSVLLIPFIFVSCKDQEIIERVPENPLKGTRVSGINVEELSDEQKYELQSSPEGILMNQIVCEDFRFFLNMSREEARDLNIPDSLYQAYLEIVENLNSIR</sequence>
<dbReference type="AlphaFoldDB" id="A0A5D3EAJ9"/>
<comment type="caution">
    <text evidence="1">The sequence shown here is derived from an EMBL/GenBank/DDBJ whole genome shotgun (WGS) entry which is preliminary data.</text>
</comment>
<keyword evidence="2" id="KW-1185">Reference proteome</keyword>
<organism evidence="1 2">
    <name type="scientific">Bacteroides pyogenes</name>
    <dbReference type="NCBI Taxonomy" id="310300"/>
    <lineage>
        <taxon>Bacteria</taxon>
        <taxon>Pseudomonadati</taxon>
        <taxon>Bacteroidota</taxon>
        <taxon>Bacteroidia</taxon>
        <taxon>Bacteroidales</taxon>
        <taxon>Bacteroidaceae</taxon>
        <taxon>Bacteroides</taxon>
    </lineage>
</organism>
<dbReference type="PROSITE" id="PS51257">
    <property type="entry name" value="PROKAR_LIPOPROTEIN"/>
    <property type="match status" value="1"/>
</dbReference>
<proteinExistence type="predicted"/>
<reference evidence="1 2" key="1">
    <citation type="submission" date="2019-07" db="EMBL/GenBank/DDBJ databases">
        <title>Draft Genome Sequences of Bacteroides pyogenes Strains Isolated from the Uterus Holstein Dairy Cows with Metritis.</title>
        <authorList>
            <person name="Cunha F."/>
            <person name="Galvao K.N."/>
            <person name="Jeon S.J."/>
            <person name="Jeong K.C."/>
        </authorList>
    </citation>
    <scope>NUCLEOTIDE SEQUENCE [LARGE SCALE GENOMIC DNA]</scope>
    <source>
        <strain evidence="1 2">KG-31</strain>
    </source>
</reference>
<name>A0A5D3EAJ9_9BACE</name>
<gene>
    <name evidence="1" type="ORF">FNJ60_10430</name>
</gene>
<accession>A0A5D3EAJ9</accession>
<dbReference type="EMBL" id="VKLW01000023">
    <property type="protein sequence ID" value="TYK32818.1"/>
    <property type="molecule type" value="Genomic_DNA"/>
</dbReference>
<dbReference type="Proteomes" id="UP000324383">
    <property type="component" value="Unassembled WGS sequence"/>
</dbReference>
<evidence type="ECO:0000313" key="2">
    <source>
        <dbReference type="Proteomes" id="UP000324383"/>
    </source>
</evidence>
<evidence type="ECO:0000313" key="1">
    <source>
        <dbReference type="EMBL" id="TYK32818.1"/>
    </source>
</evidence>
<protein>
    <submittedName>
        <fullName evidence="1">Uncharacterized protein</fullName>
    </submittedName>
</protein>
<dbReference type="RefSeq" id="WP_148730650.1">
    <property type="nucleotide sequence ID" value="NZ_VKLW01000023.1"/>
</dbReference>